<sequence>MARYMSILLCRIFWTEDSSTDKIIKPVRVASVLVDDCLNSFISEAIGAKLKTLVDNHFFRRLYRAKTLNTPGLAAEVLEKFGSCAFMYESVVNKVVEKMKCLPSAPPGHVRESVLKRLRAATRCVQCHQVIAFKIGDQQRDVSLESRDLRTGVLYVPDLVNFPVLDAFYFVDVPPKDAAAVGQAGARGACANWTIVCLRMARKDNHDTTTGAVVGFMAKMREFVRDWDVVKDRLSWEMICVQHRDAEAMKRLQVCETAAGEVREEHREAHAFWNRVEQYQVQMDDNLISAIMAAAGC</sequence>
<name>F9WP57_TRYVY</name>
<dbReference type="Proteomes" id="UP000009027">
    <property type="component" value="Unassembled WGS sequence"/>
</dbReference>
<proteinExistence type="predicted"/>
<dbReference type="InterPro" id="IPR006518">
    <property type="entry name" value="Trypano_RHS"/>
</dbReference>
<dbReference type="VEuPathDB" id="TriTrypDB:TvY486_0020270"/>
<evidence type="ECO:0000313" key="3">
    <source>
        <dbReference type="Proteomes" id="UP000009027"/>
    </source>
</evidence>
<organism evidence="2 3">
    <name type="scientific">Trypanosoma vivax (strain Y486)</name>
    <dbReference type="NCBI Taxonomy" id="1055687"/>
    <lineage>
        <taxon>Eukaryota</taxon>
        <taxon>Discoba</taxon>
        <taxon>Euglenozoa</taxon>
        <taxon>Kinetoplastea</taxon>
        <taxon>Metakinetoplastina</taxon>
        <taxon>Trypanosomatida</taxon>
        <taxon>Trypanosomatidae</taxon>
        <taxon>Trypanosoma</taxon>
        <taxon>Duttonella</taxon>
    </lineage>
</organism>
<evidence type="ECO:0000313" key="2">
    <source>
        <dbReference type="EMBL" id="CCD19331.1"/>
    </source>
</evidence>
<dbReference type="EMBL" id="CAEX01003181">
    <property type="protein sequence ID" value="CCD19331.1"/>
    <property type="molecule type" value="Genomic_DNA"/>
</dbReference>
<dbReference type="InterPro" id="IPR046836">
    <property type="entry name" value="RHS_C"/>
</dbReference>
<gene>
    <name evidence="2" type="ORF">TvY486_0020270</name>
</gene>
<accession>F9WP57</accession>
<reference evidence="2 3" key="1">
    <citation type="journal article" date="2012" name="Proc. Natl. Acad. Sci. U.S.A.">
        <title>Antigenic diversity is generated by distinct evolutionary mechanisms in African trypanosome species.</title>
        <authorList>
            <person name="Jackson A.P."/>
            <person name="Berry A."/>
            <person name="Aslett M."/>
            <person name="Allison H.C."/>
            <person name="Burton P."/>
            <person name="Vavrova-Anderson J."/>
            <person name="Brown R."/>
            <person name="Browne H."/>
            <person name="Corton N."/>
            <person name="Hauser H."/>
            <person name="Gamble J."/>
            <person name="Gilderthorp R."/>
            <person name="Marcello L."/>
            <person name="McQuillan J."/>
            <person name="Otto T.D."/>
            <person name="Quail M.A."/>
            <person name="Sanders M.J."/>
            <person name="van Tonder A."/>
            <person name="Ginger M.L."/>
            <person name="Field M.C."/>
            <person name="Barry J.D."/>
            <person name="Hertz-Fowler C."/>
            <person name="Berriman M."/>
        </authorList>
    </citation>
    <scope>NUCLEOTIDE SEQUENCE</scope>
    <source>
        <strain evidence="2 3">Y486</strain>
    </source>
</reference>
<feature type="domain" description="Retrotransposon hot spot protein,C-terminal" evidence="1">
    <location>
        <begin position="3"/>
        <end position="103"/>
    </location>
</feature>
<protein>
    <recommendedName>
        <fullName evidence="1">Retrotransposon hot spot protein,C-terminal domain-containing protein</fullName>
    </recommendedName>
</protein>
<dbReference type="NCBIfam" id="TIGR01631">
    <property type="entry name" value="Trypano_RHS"/>
    <property type="match status" value="1"/>
</dbReference>
<dbReference type="Pfam" id="PF07999">
    <property type="entry name" value="RHSP"/>
    <property type="match status" value="1"/>
</dbReference>
<evidence type="ECO:0000259" key="1">
    <source>
        <dbReference type="Pfam" id="PF07999"/>
    </source>
</evidence>
<keyword evidence="3" id="KW-1185">Reference proteome</keyword>
<dbReference type="AlphaFoldDB" id="F9WP57"/>